<gene>
    <name evidence="7" type="ORF">B0T20DRAFT_394697</name>
</gene>
<feature type="compositionally biased region" description="Pro residues" evidence="5">
    <location>
        <begin position="201"/>
        <end position="222"/>
    </location>
</feature>
<feature type="compositionally biased region" description="Basic and acidic residues" evidence="5">
    <location>
        <begin position="77"/>
        <end position="89"/>
    </location>
</feature>
<feature type="compositionally biased region" description="Basic and acidic residues" evidence="5">
    <location>
        <begin position="345"/>
        <end position="360"/>
    </location>
</feature>
<dbReference type="AlphaFoldDB" id="A0AAE0PAG5"/>
<dbReference type="Gene3D" id="4.10.240.10">
    <property type="entry name" value="Zn(2)-C6 fungal-type DNA-binding domain"/>
    <property type="match status" value="1"/>
</dbReference>
<dbReference type="PANTHER" id="PTHR47424">
    <property type="entry name" value="REGULATORY PROTEIN GAL4"/>
    <property type="match status" value="1"/>
</dbReference>
<dbReference type="InterPro" id="IPR001138">
    <property type="entry name" value="Zn2Cys6_DnaBD"/>
</dbReference>
<feature type="compositionally biased region" description="Low complexity" evidence="5">
    <location>
        <begin position="334"/>
        <end position="344"/>
    </location>
</feature>
<evidence type="ECO:0000256" key="3">
    <source>
        <dbReference type="ARBA" id="ARBA00023163"/>
    </source>
</evidence>
<dbReference type="GO" id="GO:0008270">
    <property type="term" value="F:zinc ion binding"/>
    <property type="evidence" value="ECO:0007669"/>
    <property type="project" value="InterPro"/>
</dbReference>
<reference evidence="7" key="1">
    <citation type="journal article" date="2023" name="Mol. Phylogenet. Evol.">
        <title>Genome-scale phylogeny and comparative genomics of the fungal order Sordariales.</title>
        <authorList>
            <person name="Hensen N."/>
            <person name="Bonometti L."/>
            <person name="Westerberg I."/>
            <person name="Brannstrom I.O."/>
            <person name="Guillou S."/>
            <person name="Cros-Aarteil S."/>
            <person name="Calhoun S."/>
            <person name="Haridas S."/>
            <person name="Kuo A."/>
            <person name="Mondo S."/>
            <person name="Pangilinan J."/>
            <person name="Riley R."/>
            <person name="LaButti K."/>
            <person name="Andreopoulos B."/>
            <person name="Lipzen A."/>
            <person name="Chen C."/>
            <person name="Yan M."/>
            <person name="Daum C."/>
            <person name="Ng V."/>
            <person name="Clum A."/>
            <person name="Steindorff A."/>
            <person name="Ohm R.A."/>
            <person name="Martin F."/>
            <person name="Silar P."/>
            <person name="Natvig D.O."/>
            <person name="Lalanne C."/>
            <person name="Gautier V."/>
            <person name="Ament-Velasquez S.L."/>
            <person name="Kruys A."/>
            <person name="Hutchinson M.I."/>
            <person name="Powell A.J."/>
            <person name="Barry K."/>
            <person name="Miller A.N."/>
            <person name="Grigoriev I.V."/>
            <person name="Debuchy R."/>
            <person name="Gladieux P."/>
            <person name="Hiltunen Thoren M."/>
            <person name="Johannesson H."/>
        </authorList>
    </citation>
    <scope>NUCLEOTIDE SEQUENCE</scope>
    <source>
        <strain evidence="7">FGSC 1904</strain>
    </source>
</reference>
<dbReference type="SMART" id="SM00066">
    <property type="entry name" value="GAL4"/>
    <property type="match status" value="1"/>
</dbReference>
<feature type="compositionally biased region" description="Basic and acidic residues" evidence="5">
    <location>
        <begin position="438"/>
        <end position="455"/>
    </location>
</feature>
<evidence type="ECO:0000259" key="6">
    <source>
        <dbReference type="PROSITE" id="PS50048"/>
    </source>
</evidence>
<dbReference type="Pfam" id="PF00172">
    <property type="entry name" value="Zn_clus"/>
    <property type="match status" value="1"/>
</dbReference>
<dbReference type="GO" id="GO:0005634">
    <property type="term" value="C:nucleus"/>
    <property type="evidence" value="ECO:0007669"/>
    <property type="project" value="TreeGrafter"/>
</dbReference>
<evidence type="ECO:0000313" key="8">
    <source>
        <dbReference type="Proteomes" id="UP001281003"/>
    </source>
</evidence>
<keyword evidence="4" id="KW-0539">Nucleus</keyword>
<feature type="domain" description="Zn(2)-C6 fungal-type" evidence="6">
    <location>
        <begin position="235"/>
        <end position="269"/>
    </location>
</feature>
<dbReference type="SUPFAM" id="SSF57701">
    <property type="entry name" value="Zn2/Cys6 DNA-binding domain"/>
    <property type="match status" value="1"/>
</dbReference>
<feature type="compositionally biased region" description="Basic and acidic residues" evidence="5">
    <location>
        <begin position="156"/>
        <end position="170"/>
    </location>
</feature>
<dbReference type="InterPro" id="IPR036864">
    <property type="entry name" value="Zn2-C6_fun-type_DNA-bd_sf"/>
</dbReference>
<feature type="compositionally biased region" description="Polar residues" evidence="5">
    <location>
        <begin position="405"/>
        <end position="417"/>
    </location>
</feature>
<reference evidence="7" key="2">
    <citation type="submission" date="2023-07" db="EMBL/GenBank/DDBJ databases">
        <authorList>
            <consortium name="Lawrence Berkeley National Laboratory"/>
            <person name="Haridas S."/>
            <person name="Hensen N."/>
            <person name="Bonometti L."/>
            <person name="Westerberg I."/>
            <person name="Brannstrom I.O."/>
            <person name="Guillou S."/>
            <person name="Cros-Aarteil S."/>
            <person name="Calhoun S."/>
            <person name="Kuo A."/>
            <person name="Mondo S."/>
            <person name="Pangilinan J."/>
            <person name="Riley R."/>
            <person name="LaButti K."/>
            <person name="Andreopoulos B."/>
            <person name="Lipzen A."/>
            <person name="Chen C."/>
            <person name="Yanf M."/>
            <person name="Daum C."/>
            <person name="Ng V."/>
            <person name="Clum A."/>
            <person name="Steindorff A."/>
            <person name="Ohm R."/>
            <person name="Martin F."/>
            <person name="Silar P."/>
            <person name="Natvig D."/>
            <person name="Lalanne C."/>
            <person name="Gautier V."/>
            <person name="Ament-velasquez S.L."/>
            <person name="Kruys A."/>
            <person name="Hutchinson M.I."/>
            <person name="Powell A.J."/>
            <person name="Barry K."/>
            <person name="Miller A.N."/>
            <person name="Grigoriev I.V."/>
            <person name="Debuchy R."/>
            <person name="Gladieux P."/>
            <person name="Thoren M.H."/>
            <person name="Johannesson H."/>
        </authorList>
    </citation>
    <scope>NUCLEOTIDE SEQUENCE</scope>
    <source>
        <strain evidence="7">FGSC 1904</strain>
    </source>
</reference>
<evidence type="ECO:0000256" key="5">
    <source>
        <dbReference type="SAM" id="MobiDB-lite"/>
    </source>
</evidence>
<keyword evidence="8" id="KW-1185">Reference proteome</keyword>
<proteinExistence type="predicted"/>
<keyword evidence="3" id="KW-0804">Transcription</keyword>
<feature type="compositionally biased region" description="Polar residues" evidence="5">
    <location>
        <begin position="425"/>
        <end position="434"/>
    </location>
</feature>
<dbReference type="GO" id="GO:0000981">
    <property type="term" value="F:DNA-binding transcription factor activity, RNA polymerase II-specific"/>
    <property type="evidence" value="ECO:0007669"/>
    <property type="project" value="InterPro"/>
</dbReference>
<evidence type="ECO:0000256" key="4">
    <source>
        <dbReference type="ARBA" id="ARBA00023242"/>
    </source>
</evidence>
<feature type="compositionally biased region" description="Pro residues" evidence="5">
    <location>
        <begin position="47"/>
        <end position="59"/>
    </location>
</feature>
<dbReference type="InterPro" id="IPR051127">
    <property type="entry name" value="Fungal_SecMet_Regulators"/>
</dbReference>
<keyword evidence="1" id="KW-0805">Transcription regulation</keyword>
<evidence type="ECO:0000256" key="2">
    <source>
        <dbReference type="ARBA" id="ARBA00023125"/>
    </source>
</evidence>
<dbReference type="CDD" id="cd00067">
    <property type="entry name" value="GAL4"/>
    <property type="match status" value="1"/>
</dbReference>
<dbReference type="GO" id="GO:0000435">
    <property type="term" value="P:positive regulation of transcription from RNA polymerase II promoter by galactose"/>
    <property type="evidence" value="ECO:0007669"/>
    <property type="project" value="TreeGrafter"/>
</dbReference>
<protein>
    <recommendedName>
        <fullName evidence="6">Zn(2)-C6 fungal-type domain-containing protein</fullName>
    </recommendedName>
</protein>
<feature type="compositionally biased region" description="Polar residues" evidence="5">
    <location>
        <begin position="382"/>
        <end position="396"/>
    </location>
</feature>
<dbReference type="PROSITE" id="PS50048">
    <property type="entry name" value="ZN2_CY6_FUNGAL_2"/>
    <property type="match status" value="1"/>
</dbReference>
<feature type="region of interest" description="Disordered" evidence="5">
    <location>
        <begin position="1"/>
        <end position="232"/>
    </location>
</feature>
<dbReference type="PANTHER" id="PTHR47424:SF3">
    <property type="entry name" value="REGULATORY PROTEIN GAL4"/>
    <property type="match status" value="1"/>
</dbReference>
<feature type="compositionally biased region" description="Pro residues" evidence="5">
    <location>
        <begin position="124"/>
        <end position="148"/>
    </location>
</feature>
<dbReference type="PROSITE" id="PS00463">
    <property type="entry name" value="ZN2_CY6_FUNGAL_1"/>
    <property type="match status" value="1"/>
</dbReference>
<keyword evidence="2" id="KW-0238">DNA-binding</keyword>
<accession>A0AAE0PAG5</accession>
<dbReference type="Proteomes" id="UP001281003">
    <property type="component" value="Unassembled WGS sequence"/>
</dbReference>
<organism evidence="7 8">
    <name type="scientific">Sordaria brevicollis</name>
    <dbReference type="NCBI Taxonomy" id="83679"/>
    <lineage>
        <taxon>Eukaryota</taxon>
        <taxon>Fungi</taxon>
        <taxon>Dikarya</taxon>
        <taxon>Ascomycota</taxon>
        <taxon>Pezizomycotina</taxon>
        <taxon>Sordariomycetes</taxon>
        <taxon>Sordariomycetidae</taxon>
        <taxon>Sordariales</taxon>
        <taxon>Sordariaceae</taxon>
        <taxon>Sordaria</taxon>
    </lineage>
</organism>
<sequence>MAGRGYPARDGPEQSNYPSPPGDDEERRSQYPLPPLTTTNMAMHPAAPGPAQAPAPPSGYPHDQRYPDQRFTAGQRYPHDPRADPRADPRGAWTDPRAQPNNGYGSPNPPPSGSYPMSATHPPGYAPPNPNPPAGGFPPPSSQYPLPPVQAAQDQRPYEDRRPYDERAQYPDRGMPSDPYYQQGPPHQGRGGYGADVYPYRYPPAPNYNPYGPGAPPAPPQQPQQAAPRQRTSIACKYCRKRKIRCSGYQNTTNGKCSNCDKLRIDCIFQPVSSNPSTAFVPVAAVAGGVPPGTPLYGAYGQPLPSSAQPQPQPPPPRGYPHSASDYPPPPQVQSPSLQYPPYDDSSRRRPRPQDEEHAMRLPPPNNSRDDDPRRRSPASNHSNGTPPTYHQQYPQSGYGLGQEPNRTPTPHRNSPGNPAPTIPSQPSARSNPMSLDRFLENDPNRDAKKIDTDMLNKLNGRRG</sequence>
<dbReference type="GO" id="GO:0000978">
    <property type="term" value="F:RNA polymerase II cis-regulatory region sequence-specific DNA binding"/>
    <property type="evidence" value="ECO:0007669"/>
    <property type="project" value="TreeGrafter"/>
</dbReference>
<name>A0AAE0PAG5_SORBR</name>
<evidence type="ECO:0000313" key="7">
    <source>
        <dbReference type="EMBL" id="KAK3396152.1"/>
    </source>
</evidence>
<comment type="caution">
    <text evidence="7">The sequence shown here is derived from an EMBL/GenBank/DDBJ whole genome shotgun (WGS) entry which is preliminary data.</text>
</comment>
<evidence type="ECO:0000256" key="1">
    <source>
        <dbReference type="ARBA" id="ARBA00023015"/>
    </source>
</evidence>
<dbReference type="EMBL" id="JAUTDP010000009">
    <property type="protein sequence ID" value="KAK3396152.1"/>
    <property type="molecule type" value="Genomic_DNA"/>
</dbReference>
<feature type="region of interest" description="Disordered" evidence="5">
    <location>
        <begin position="297"/>
        <end position="464"/>
    </location>
</feature>